<feature type="transmembrane region" description="Helical" evidence="1">
    <location>
        <begin position="38"/>
        <end position="58"/>
    </location>
</feature>
<keyword evidence="1" id="KW-0812">Transmembrane</keyword>
<feature type="transmembrane region" description="Helical" evidence="1">
    <location>
        <begin position="160"/>
        <end position="179"/>
    </location>
</feature>
<dbReference type="GO" id="GO:0009103">
    <property type="term" value="P:lipopolysaccharide biosynthetic process"/>
    <property type="evidence" value="ECO:0007669"/>
    <property type="project" value="TreeGrafter"/>
</dbReference>
<dbReference type="PANTHER" id="PTHR23028">
    <property type="entry name" value="ACETYLTRANSFERASE"/>
    <property type="match status" value="1"/>
</dbReference>
<dbReference type="eggNOG" id="COG1835">
    <property type="taxonomic scope" value="Bacteria"/>
</dbReference>
<keyword evidence="1" id="KW-1133">Transmembrane helix</keyword>
<evidence type="ECO:0000313" key="4">
    <source>
        <dbReference type="Proteomes" id="UP000027986"/>
    </source>
</evidence>
<keyword evidence="1" id="KW-0472">Membrane</keyword>
<dbReference type="EMBL" id="CP008889">
    <property type="protein sequence ID" value="AIF40898.1"/>
    <property type="molecule type" value="Genomic_DNA"/>
</dbReference>
<feature type="transmembrane region" description="Helical" evidence="1">
    <location>
        <begin position="191"/>
        <end position="209"/>
    </location>
</feature>
<feature type="transmembrane region" description="Helical" evidence="1">
    <location>
        <begin position="269"/>
        <end position="286"/>
    </location>
</feature>
<sequence length="371" mass="39103">MQRIPWIDPLRGVAAGLVLVSHVAYWSGGSSIDGVGRLLARGDVGVAVFFAVSAYLLTRGASAGTAPTRHYWRKRAARILPAYLVALTAVVVVTLAVEPGAVGVRSALSHLTLLQGYAGESFRGFTQAWSITTEVTFYALVPLICRWLRGCRRDGRSPLPVLMFVAVAGLVVQTLAASSGRANLGAVSTSVIGHAAWFAVGVAAGWVFTADPTTGGSGRRARMGLAVREASPSALLGWAGVTYVAVATPLGGPIHLETPTHGQALVKELAYALIAALLLGAAVRASEDETWPTRAEAQALLSGAGDVSYGLFLWHVLVLQVLFATLHLTLFHAPFALVLIVTLVVSLALARLSWRVVEAPAIRWAHRSPRG</sequence>
<dbReference type="InterPro" id="IPR050879">
    <property type="entry name" value="Acyltransferase_3"/>
</dbReference>
<dbReference type="AlphaFoldDB" id="A0A075JLG1"/>
<dbReference type="InterPro" id="IPR002656">
    <property type="entry name" value="Acyl_transf_3_dom"/>
</dbReference>
<dbReference type="OrthoDB" id="5242306at2"/>
<reference evidence="3 4" key="1">
    <citation type="submission" date="2014-07" db="EMBL/GenBank/DDBJ databases">
        <title>Genome Sequencing of Dermacoccus nishinomiyaensis.</title>
        <authorList>
            <person name="Hong K.W."/>
            <person name="Chan K.G."/>
        </authorList>
    </citation>
    <scope>NUCLEOTIDE SEQUENCE [LARGE SCALE GENOMIC DNA]</scope>
    <source>
        <strain evidence="3 4">M25</strain>
    </source>
</reference>
<evidence type="ECO:0000313" key="3">
    <source>
        <dbReference type="EMBL" id="AIF40898.1"/>
    </source>
</evidence>
<feature type="transmembrane region" description="Helical" evidence="1">
    <location>
        <begin position="335"/>
        <end position="354"/>
    </location>
</feature>
<evidence type="ECO:0000256" key="1">
    <source>
        <dbReference type="SAM" id="Phobius"/>
    </source>
</evidence>
<feature type="transmembrane region" description="Helical" evidence="1">
    <location>
        <begin position="307"/>
        <end position="329"/>
    </location>
</feature>
<protein>
    <recommendedName>
        <fullName evidence="2">Acyltransferase 3 domain-containing protein</fullName>
    </recommendedName>
</protein>
<feature type="transmembrane region" description="Helical" evidence="1">
    <location>
        <begin position="128"/>
        <end position="148"/>
    </location>
</feature>
<dbReference type="RefSeq" id="WP_038568401.1">
    <property type="nucleotide sequence ID" value="NZ_CP008889.1"/>
</dbReference>
<keyword evidence="4" id="KW-1185">Reference proteome</keyword>
<feature type="domain" description="Acyltransferase 3" evidence="2">
    <location>
        <begin position="5"/>
        <end position="351"/>
    </location>
</feature>
<dbReference type="GeneID" id="41841093"/>
<dbReference type="KEGG" id="dni:HX89_08015"/>
<feature type="transmembrane region" description="Helical" evidence="1">
    <location>
        <begin position="12"/>
        <end position="32"/>
    </location>
</feature>
<dbReference type="PANTHER" id="PTHR23028:SF53">
    <property type="entry name" value="ACYL_TRANSF_3 DOMAIN-CONTAINING PROTEIN"/>
    <property type="match status" value="1"/>
</dbReference>
<proteinExistence type="predicted"/>
<dbReference type="GO" id="GO:0016747">
    <property type="term" value="F:acyltransferase activity, transferring groups other than amino-acyl groups"/>
    <property type="evidence" value="ECO:0007669"/>
    <property type="project" value="InterPro"/>
</dbReference>
<feature type="transmembrane region" description="Helical" evidence="1">
    <location>
        <begin position="79"/>
        <end position="97"/>
    </location>
</feature>
<dbReference type="HOGENOM" id="CLU_005679_1_3_11"/>
<organism evidence="3 4">
    <name type="scientific">Dermacoccus nishinomiyaensis</name>
    <dbReference type="NCBI Taxonomy" id="1274"/>
    <lineage>
        <taxon>Bacteria</taxon>
        <taxon>Bacillati</taxon>
        <taxon>Actinomycetota</taxon>
        <taxon>Actinomycetes</taxon>
        <taxon>Micrococcales</taxon>
        <taxon>Dermacoccaceae</taxon>
        <taxon>Dermacoccus</taxon>
    </lineage>
</organism>
<dbReference type="GO" id="GO:0016020">
    <property type="term" value="C:membrane"/>
    <property type="evidence" value="ECO:0007669"/>
    <property type="project" value="TreeGrafter"/>
</dbReference>
<dbReference type="Pfam" id="PF01757">
    <property type="entry name" value="Acyl_transf_3"/>
    <property type="match status" value="1"/>
</dbReference>
<accession>A0A075JLG1</accession>
<dbReference type="Proteomes" id="UP000027986">
    <property type="component" value="Chromosome"/>
</dbReference>
<evidence type="ECO:0000259" key="2">
    <source>
        <dbReference type="Pfam" id="PF01757"/>
    </source>
</evidence>
<gene>
    <name evidence="3" type="ORF">HX89_08015</name>
</gene>
<name>A0A075JLG1_9MICO</name>
<feature type="transmembrane region" description="Helical" evidence="1">
    <location>
        <begin position="230"/>
        <end position="249"/>
    </location>
</feature>